<keyword evidence="5" id="KW-0676">Redox-active center</keyword>
<dbReference type="PROSITE" id="PS51257">
    <property type="entry name" value="PROKAR_LIPOPROTEIN"/>
    <property type="match status" value="1"/>
</dbReference>
<organism evidence="8 9">
    <name type="scientific">Nocardioides faecalis</name>
    <dbReference type="NCBI Taxonomy" id="2803858"/>
    <lineage>
        <taxon>Bacteria</taxon>
        <taxon>Bacillati</taxon>
        <taxon>Actinomycetota</taxon>
        <taxon>Actinomycetes</taxon>
        <taxon>Propionibacteriales</taxon>
        <taxon>Nocardioidaceae</taxon>
        <taxon>Nocardioides</taxon>
    </lineage>
</organism>
<dbReference type="InterPro" id="IPR050553">
    <property type="entry name" value="Thioredoxin_ResA/DsbE_sf"/>
</dbReference>
<evidence type="ECO:0000256" key="2">
    <source>
        <dbReference type="ARBA" id="ARBA00022748"/>
    </source>
</evidence>
<dbReference type="RefSeq" id="WP_205292401.1">
    <property type="nucleotide sequence ID" value="NZ_CP074406.1"/>
</dbReference>
<dbReference type="InterPro" id="IPR036249">
    <property type="entry name" value="Thioredoxin-like_sf"/>
</dbReference>
<comment type="subcellular location">
    <subcellularLocation>
        <location evidence="1">Cell envelope</location>
    </subcellularLocation>
</comment>
<keyword evidence="3" id="KW-0812">Transmembrane</keyword>
<evidence type="ECO:0000256" key="4">
    <source>
        <dbReference type="ARBA" id="ARBA00023157"/>
    </source>
</evidence>
<feature type="domain" description="Thioredoxin" evidence="7">
    <location>
        <begin position="40"/>
        <end position="196"/>
    </location>
</feature>
<keyword evidence="6" id="KW-0732">Signal</keyword>
<feature type="chain" id="PRO_5038613987" evidence="6">
    <location>
        <begin position="25"/>
        <end position="196"/>
    </location>
</feature>
<evidence type="ECO:0000313" key="9">
    <source>
        <dbReference type="Proteomes" id="UP000663791"/>
    </source>
</evidence>
<dbReference type="PANTHER" id="PTHR42852:SF6">
    <property type="entry name" value="THIOL:DISULFIDE INTERCHANGE PROTEIN DSBE"/>
    <property type="match status" value="1"/>
</dbReference>
<evidence type="ECO:0000259" key="7">
    <source>
        <dbReference type="PROSITE" id="PS51352"/>
    </source>
</evidence>
<feature type="signal peptide" evidence="6">
    <location>
        <begin position="1"/>
        <end position="24"/>
    </location>
</feature>
<evidence type="ECO:0000313" key="8">
    <source>
        <dbReference type="EMBL" id="MBM9461094.1"/>
    </source>
</evidence>
<comment type="caution">
    <text evidence="8">The sequence shown here is derived from an EMBL/GenBank/DDBJ whole genome shotgun (WGS) entry which is preliminary data.</text>
</comment>
<evidence type="ECO:0000256" key="6">
    <source>
        <dbReference type="SAM" id="SignalP"/>
    </source>
</evidence>
<dbReference type="GO" id="GO:0030313">
    <property type="term" value="C:cell envelope"/>
    <property type="evidence" value="ECO:0007669"/>
    <property type="project" value="UniProtKB-SubCell"/>
</dbReference>
<dbReference type="GO" id="GO:0016491">
    <property type="term" value="F:oxidoreductase activity"/>
    <property type="evidence" value="ECO:0007669"/>
    <property type="project" value="InterPro"/>
</dbReference>
<dbReference type="InterPro" id="IPR013740">
    <property type="entry name" value="Redoxin"/>
</dbReference>
<proteinExistence type="predicted"/>
<keyword evidence="2" id="KW-0201">Cytochrome c-type biogenesis</keyword>
<dbReference type="EMBL" id="JAERTX010000013">
    <property type="protein sequence ID" value="MBM9461094.1"/>
    <property type="molecule type" value="Genomic_DNA"/>
</dbReference>
<sequence>MSRLPHARALLVALALLLVSAAGCSDVEGTGDLEYVSGDGRVVQVAPDNRQDPVAISGTTIQGDPLDLADYRGRVVVVNVWWSLCGPCIKEMPMLVEAEAELAEEVPDQTAFVGINIRDNAPENAASFERDRNVDYPSLYDPGSETLLELGDYAPPSMPATLVLDAEGRVAALINGPVPSKATLKGLVSDTLAEAS</sequence>
<accession>A0A939BTX7</accession>
<dbReference type="GO" id="GO:0017004">
    <property type="term" value="P:cytochrome complex assembly"/>
    <property type="evidence" value="ECO:0007669"/>
    <property type="project" value="UniProtKB-KW"/>
</dbReference>
<keyword evidence="4" id="KW-1015">Disulfide bond</keyword>
<dbReference type="Pfam" id="PF08534">
    <property type="entry name" value="Redoxin"/>
    <property type="match status" value="1"/>
</dbReference>
<evidence type="ECO:0000256" key="5">
    <source>
        <dbReference type="ARBA" id="ARBA00023284"/>
    </source>
</evidence>
<evidence type="ECO:0000256" key="3">
    <source>
        <dbReference type="ARBA" id="ARBA00022968"/>
    </source>
</evidence>
<dbReference type="Proteomes" id="UP000663791">
    <property type="component" value="Unassembled WGS sequence"/>
</dbReference>
<dbReference type="AlphaFoldDB" id="A0A939BTX7"/>
<reference evidence="8" key="1">
    <citation type="submission" date="2021-01" db="EMBL/GenBank/DDBJ databases">
        <title>Novel species in genus Nocardioides.</title>
        <authorList>
            <person name="Zhang G."/>
        </authorList>
    </citation>
    <scope>NUCLEOTIDE SEQUENCE</scope>
    <source>
        <strain evidence="8">Zg-536</strain>
    </source>
</reference>
<dbReference type="PANTHER" id="PTHR42852">
    <property type="entry name" value="THIOL:DISULFIDE INTERCHANGE PROTEIN DSBE"/>
    <property type="match status" value="1"/>
</dbReference>
<dbReference type="PROSITE" id="PS51352">
    <property type="entry name" value="THIOREDOXIN_2"/>
    <property type="match status" value="1"/>
</dbReference>
<name>A0A939BTX7_9ACTN</name>
<keyword evidence="3" id="KW-0735">Signal-anchor</keyword>
<dbReference type="SUPFAM" id="SSF52833">
    <property type="entry name" value="Thioredoxin-like"/>
    <property type="match status" value="1"/>
</dbReference>
<dbReference type="CDD" id="cd02966">
    <property type="entry name" value="TlpA_like_family"/>
    <property type="match status" value="1"/>
</dbReference>
<gene>
    <name evidence="8" type="ORF">JK386_14425</name>
</gene>
<protein>
    <submittedName>
        <fullName evidence="8">TlpA family protein disulfide reductase</fullName>
    </submittedName>
</protein>
<evidence type="ECO:0000256" key="1">
    <source>
        <dbReference type="ARBA" id="ARBA00004196"/>
    </source>
</evidence>
<dbReference type="InterPro" id="IPR013766">
    <property type="entry name" value="Thioredoxin_domain"/>
</dbReference>
<keyword evidence="9" id="KW-1185">Reference proteome</keyword>
<dbReference type="Gene3D" id="3.40.30.10">
    <property type="entry name" value="Glutaredoxin"/>
    <property type="match status" value="1"/>
</dbReference>